<sequence>MLAGFGAHVKHHNTYDCPNKKLAREKSLDKCVALIEQRKQDENWESSGGIESLILDPTALKNAVWPEVLLEDEREEINERDAYQVAYGRSFTREFCPCGIAVWGGLRKPA</sequence>
<evidence type="ECO:0000313" key="1">
    <source>
        <dbReference type="EMBL" id="KXT10457.1"/>
    </source>
</evidence>
<dbReference type="OrthoDB" id="25391at2759"/>
<comment type="caution">
    <text evidence="1">The sequence shown here is derived from an EMBL/GenBank/DDBJ whole genome shotgun (WGS) entry which is preliminary data.</text>
</comment>
<evidence type="ECO:0000313" key="2">
    <source>
        <dbReference type="Proteomes" id="UP000073492"/>
    </source>
</evidence>
<gene>
    <name evidence="1" type="ORF">AC579_1849</name>
</gene>
<dbReference type="Proteomes" id="UP000073492">
    <property type="component" value="Unassembled WGS sequence"/>
</dbReference>
<keyword evidence="2" id="KW-1185">Reference proteome</keyword>
<dbReference type="EMBL" id="LFZO01000260">
    <property type="protein sequence ID" value="KXT10457.1"/>
    <property type="molecule type" value="Genomic_DNA"/>
</dbReference>
<organism evidence="1 2">
    <name type="scientific">Pseudocercospora musae</name>
    <dbReference type="NCBI Taxonomy" id="113226"/>
    <lineage>
        <taxon>Eukaryota</taxon>
        <taxon>Fungi</taxon>
        <taxon>Dikarya</taxon>
        <taxon>Ascomycota</taxon>
        <taxon>Pezizomycotina</taxon>
        <taxon>Dothideomycetes</taxon>
        <taxon>Dothideomycetidae</taxon>
        <taxon>Mycosphaerellales</taxon>
        <taxon>Mycosphaerellaceae</taxon>
        <taxon>Pseudocercospora</taxon>
    </lineage>
</organism>
<reference evidence="1 2" key="1">
    <citation type="submission" date="2015-07" db="EMBL/GenBank/DDBJ databases">
        <title>Comparative genomics of the Sigatoka disease complex on banana suggests a link between parallel evolutionary changes in Pseudocercospora fijiensis and Pseudocercospora eumusae and increased virulence on the banana host.</title>
        <authorList>
            <person name="Chang T.-C."/>
            <person name="Salvucci A."/>
            <person name="Crous P.W."/>
            <person name="Stergiopoulos I."/>
        </authorList>
    </citation>
    <scope>NUCLEOTIDE SEQUENCE [LARGE SCALE GENOMIC DNA]</scope>
    <source>
        <strain evidence="1 2">CBS 116634</strain>
    </source>
</reference>
<dbReference type="AlphaFoldDB" id="A0A139I6T6"/>
<protein>
    <submittedName>
        <fullName evidence="1">Uncharacterized protein</fullName>
    </submittedName>
</protein>
<name>A0A139I6T6_9PEZI</name>
<accession>A0A139I6T6</accession>
<proteinExistence type="predicted"/>